<organism evidence="1 2">
    <name type="scientific">Portunus trituberculatus</name>
    <name type="common">Swimming crab</name>
    <name type="synonym">Neptunus trituberculatus</name>
    <dbReference type="NCBI Taxonomy" id="210409"/>
    <lineage>
        <taxon>Eukaryota</taxon>
        <taxon>Metazoa</taxon>
        <taxon>Ecdysozoa</taxon>
        <taxon>Arthropoda</taxon>
        <taxon>Crustacea</taxon>
        <taxon>Multicrustacea</taxon>
        <taxon>Malacostraca</taxon>
        <taxon>Eumalacostraca</taxon>
        <taxon>Eucarida</taxon>
        <taxon>Decapoda</taxon>
        <taxon>Pleocyemata</taxon>
        <taxon>Brachyura</taxon>
        <taxon>Eubrachyura</taxon>
        <taxon>Portunoidea</taxon>
        <taxon>Portunidae</taxon>
        <taxon>Portuninae</taxon>
        <taxon>Portunus</taxon>
    </lineage>
</organism>
<protein>
    <submittedName>
        <fullName evidence="1">Uncharacterized protein</fullName>
    </submittedName>
</protein>
<keyword evidence="2" id="KW-1185">Reference proteome</keyword>
<dbReference type="EMBL" id="VSRR010002103">
    <property type="protein sequence ID" value="MPC29626.1"/>
    <property type="molecule type" value="Genomic_DNA"/>
</dbReference>
<evidence type="ECO:0000313" key="1">
    <source>
        <dbReference type="EMBL" id="MPC29626.1"/>
    </source>
</evidence>
<proteinExistence type="predicted"/>
<name>A0A5B7E8T7_PORTR</name>
<reference evidence="1 2" key="1">
    <citation type="submission" date="2019-05" db="EMBL/GenBank/DDBJ databases">
        <title>Another draft genome of Portunus trituberculatus and its Hox gene families provides insights of decapod evolution.</title>
        <authorList>
            <person name="Jeong J.-H."/>
            <person name="Song I."/>
            <person name="Kim S."/>
            <person name="Choi T."/>
            <person name="Kim D."/>
            <person name="Ryu S."/>
            <person name="Kim W."/>
        </authorList>
    </citation>
    <scope>NUCLEOTIDE SEQUENCE [LARGE SCALE GENOMIC DNA]</scope>
    <source>
        <tissue evidence="1">Muscle</tissue>
    </source>
</reference>
<accession>A0A5B7E8T7</accession>
<sequence>MKAPRNTWKSREITRNVSRGIVPVTVAGRGTGPGGSGGRVRQCRAIGVLRKPWCEVVWVLCGGGGSSSGMVCGVVGFPVLLYSYHDHYIIIYITFFSTTHFNKDSTTTNTSSFTTTHFSNICNTSPKNPWFGWGPWNTSQTVLNKQALPGRPIRAKMSSRAAYIAGLSPPDSTMSLPIFAPAAARLLLLRLRRTRPNIPKRLKSDVTPRVSKLTAL</sequence>
<evidence type="ECO:0000313" key="2">
    <source>
        <dbReference type="Proteomes" id="UP000324222"/>
    </source>
</evidence>
<gene>
    <name evidence="1" type="ORF">E2C01_022867</name>
</gene>
<dbReference type="AlphaFoldDB" id="A0A5B7E8T7"/>
<comment type="caution">
    <text evidence="1">The sequence shown here is derived from an EMBL/GenBank/DDBJ whole genome shotgun (WGS) entry which is preliminary data.</text>
</comment>
<dbReference type="Proteomes" id="UP000324222">
    <property type="component" value="Unassembled WGS sequence"/>
</dbReference>